<dbReference type="InterPro" id="IPR005530">
    <property type="entry name" value="SPW"/>
</dbReference>
<comment type="caution">
    <text evidence="3">The sequence shown here is derived from an EMBL/GenBank/DDBJ whole genome shotgun (WGS) entry which is preliminary data.</text>
</comment>
<keyword evidence="1" id="KW-1133">Transmembrane helix</keyword>
<gene>
    <name evidence="3" type="ORF">BXP70_23540</name>
</gene>
<keyword evidence="1" id="KW-0812">Transmembrane</keyword>
<proteinExistence type="predicted"/>
<dbReference type="EMBL" id="MTSE01000020">
    <property type="protein sequence ID" value="OUJ70904.1"/>
    <property type="molecule type" value="Genomic_DNA"/>
</dbReference>
<reference evidence="3 4" key="1">
    <citation type="submission" date="2017-01" db="EMBL/GenBank/DDBJ databases">
        <title>A new Hymenobacter.</title>
        <authorList>
            <person name="Liang Y."/>
            <person name="Feng F."/>
        </authorList>
    </citation>
    <scope>NUCLEOTIDE SEQUENCE [LARGE SCALE GENOMIC DNA]</scope>
    <source>
        <strain evidence="3">MIMBbqt21</strain>
    </source>
</reference>
<dbReference type="Pfam" id="PF03779">
    <property type="entry name" value="SPW"/>
    <property type="match status" value="1"/>
</dbReference>
<dbReference type="RefSeq" id="WP_086596568.1">
    <property type="nucleotide sequence ID" value="NZ_MTSE01000020.1"/>
</dbReference>
<keyword evidence="4" id="KW-1185">Reference proteome</keyword>
<feature type="domain" description="SPW repeat-containing integral membrane" evidence="2">
    <location>
        <begin position="21"/>
        <end position="110"/>
    </location>
</feature>
<protein>
    <recommendedName>
        <fullName evidence="2">SPW repeat-containing integral membrane domain-containing protein</fullName>
    </recommendedName>
</protein>
<dbReference type="AlphaFoldDB" id="A0A243W916"/>
<feature type="transmembrane region" description="Helical" evidence="1">
    <location>
        <begin position="70"/>
        <end position="88"/>
    </location>
</feature>
<evidence type="ECO:0000313" key="4">
    <source>
        <dbReference type="Proteomes" id="UP000194873"/>
    </source>
</evidence>
<name>A0A243W916_9BACT</name>
<evidence type="ECO:0000313" key="3">
    <source>
        <dbReference type="EMBL" id="OUJ70904.1"/>
    </source>
</evidence>
<evidence type="ECO:0000256" key="1">
    <source>
        <dbReference type="SAM" id="Phobius"/>
    </source>
</evidence>
<organism evidence="3 4">
    <name type="scientific">Hymenobacter crusticola</name>
    <dbReference type="NCBI Taxonomy" id="1770526"/>
    <lineage>
        <taxon>Bacteria</taxon>
        <taxon>Pseudomonadati</taxon>
        <taxon>Bacteroidota</taxon>
        <taxon>Cytophagia</taxon>
        <taxon>Cytophagales</taxon>
        <taxon>Hymenobacteraceae</taxon>
        <taxon>Hymenobacter</taxon>
    </lineage>
</organism>
<keyword evidence="1" id="KW-0472">Membrane</keyword>
<evidence type="ECO:0000259" key="2">
    <source>
        <dbReference type="Pfam" id="PF03779"/>
    </source>
</evidence>
<feature type="transmembrane region" description="Helical" evidence="1">
    <location>
        <begin position="36"/>
        <end position="58"/>
    </location>
</feature>
<dbReference type="Proteomes" id="UP000194873">
    <property type="component" value="Unassembled WGS sequence"/>
</dbReference>
<accession>A0A243W916</accession>
<sequence>MEKPISRQLHGVADLSYIPMVLALPKLAGFEDEKNAVMMTRVLAGNVLTVGLFTRAEWGVFKKIPFKTHLILDIAAGVLAASAPWLLGFSKNKAARNAFLAIGAVEISAGLLSQPEEMPKYRD</sequence>
<dbReference type="OrthoDB" id="129082at2"/>